<gene>
    <name evidence="1" type="ORF">C2S53_002493</name>
</gene>
<dbReference type="Proteomes" id="UP001190926">
    <property type="component" value="Unassembled WGS sequence"/>
</dbReference>
<dbReference type="EMBL" id="SDAM02000148">
    <property type="protein sequence ID" value="KAH6827456.1"/>
    <property type="molecule type" value="Genomic_DNA"/>
</dbReference>
<proteinExistence type="predicted"/>
<sequence length="65" mass="6879">MQMNVLGALVCFSTGGASGSRAVGCRLVEISELASPALNCQLSSFLISFLAARWEAFMPQLEKAV</sequence>
<name>A0AAD4P5X9_PERFH</name>
<organism evidence="1 2">
    <name type="scientific">Perilla frutescens var. hirtella</name>
    <name type="common">Perilla citriodora</name>
    <name type="synonym">Perilla setoyensis</name>
    <dbReference type="NCBI Taxonomy" id="608512"/>
    <lineage>
        <taxon>Eukaryota</taxon>
        <taxon>Viridiplantae</taxon>
        <taxon>Streptophyta</taxon>
        <taxon>Embryophyta</taxon>
        <taxon>Tracheophyta</taxon>
        <taxon>Spermatophyta</taxon>
        <taxon>Magnoliopsida</taxon>
        <taxon>eudicotyledons</taxon>
        <taxon>Gunneridae</taxon>
        <taxon>Pentapetalae</taxon>
        <taxon>asterids</taxon>
        <taxon>lamiids</taxon>
        <taxon>Lamiales</taxon>
        <taxon>Lamiaceae</taxon>
        <taxon>Nepetoideae</taxon>
        <taxon>Elsholtzieae</taxon>
        <taxon>Perilla</taxon>
    </lineage>
</organism>
<evidence type="ECO:0000313" key="1">
    <source>
        <dbReference type="EMBL" id="KAH6827456.1"/>
    </source>
</evidence>
<reference evidence="1 2" key="1">
    <citation type="journal article" date="2021" name="Nat. Commun.">
        <title>Incipient diploidization of the medicinal plant Perilla within 10,000 years.</title>
        <authorList>
            <person name="Zhang Y."/>
            <person name="Shen Q."/>
            <person name="Leng L."/>
            <person name="Zhang D."/>
            <person name="Chen S."/>
            <person name="Shi Y."/>
            <person name="Ning Z."/>
            <person name="Chen S."/>
        </authorList>
    </citation>
    <scope>NUCLEOTIDE SEQUENCE [LARGE SCALE GENOMIC DNA]</scope>
    <source>
        <strain evidence="2">cv. PC099</strain>
    </source>
</reference>
<comment type="caution">
    <text evidence="1">The sequence shown here is derived from an EMBL/GenBank/DDBJ whole genome shotgun (WGS) entry which is preliminary data.</text>
</comment>
<accession>A0AAD4P5X9</accession>
<keyword evidence="2" id="KW-1185">Reference proteome</keyword>
<dbReference type="AlphaFoldDB" id="A0AAD4P5X9"/>
<protein>
    <submittedName>
        <fullName evidence="1">Uncharacterized protein</fullName>
    </submittedName>
</protein>
<evidence type="ECO:0000313" key="2">
    <source>
        <dbReference type="Proteomes" id="UP001190926"/>
    </source>
</evidence>